<evidence type="ECO:0000256" key="8">
    <source>
        <dbReference type="ARBA" id="ARBA00023027"/>
    </source>
</evidence>
<dbReference type="GO" id="GO:0052856">
    <property type="term" value="F:NAD(P)HX epimerase activity"/>
    <property type="evidence" value="ECO:0007669"/>
    <property type="project" value="UniProtKB-UniRule"/>
</dbReference>
<dbReference type="HAMAP" id="MF_01966">
    <property type="entry name" value="NADHX_epimerase"/>
    <property type="match status" value="1"/>
</dbReference>
<dbReference type="PROSITE" id="PS51385">
    <property type="entry name" value="YJEF_N"/>
    <property type="match status" value="1"/>
</dbReference>
<dbReference type="NCBIfam" id="TIGR00197">
    <property type="entry name" value="yjeF_nterm"/>
    <property type="match status" value="1"/>
</dbReference>
<gene>
    <name evidence="12" type="ORF">ACHAWU_009599</name>
</gene>
<dbReference type="InterPro" id="IPR032976">
    <property type="entry name" value="YJEFN_prot_NAXE-like"/>
</dbReference>
<comment type="caution">
    <text evidence="12">The sequence shown here is derived from an EMBL/GenBank/DDBJ whole genome shotgun (WGS) entry which is preliminary data.</text>
</comment>
<dbReference type="GO" id="GO:0000166">
    <property type="term" value="F:nucleotide binding"/>
    <property type="evidence" value="ECO:0007669"/>
    <property type="project" value="UniProtKB-KW"/>
</dbReference>
<comment type="function">
    <text evidence="10">Catalyzes the epimerization of the S- and R-forms of NAD(P)HX, a damaged form of NAD(P)H that is a result of enzymatic or heat-dependent hydration. This is a prerequisite for the S-specific NAD(P)H-hydrate dehydratase to allow the repair of both epimers of NAD(P)HX.</text>
</comment>
<dbReference type="GO" id="GO:0046872">
    <property type="term" value="F:metal ion binding"/>
    <property type="evidence" value="ECO:0007669"/>
    <property type="project" value="UniProtKB-KW"/>
</dbReference>
<evidence type="ECO:0000313" key="12">
    <source>
        <dbReference type="EMBL" id="KAL3760920.1"/>
    </source>
</evidence>
<feature type="domain" description="YjeF N-terminal" evidence="11">
    <location>
        <begin position="96"/>
        <end position="325"/>
    </location>
</feature>
<dbReference type="PANTHER" id="PTHR13232">
    <property type="entry name" value="NAD(P)H-HYDRATE EPIMERASE"/>
    <property type="match status" value="1"/>
</dbReference>
<dbReference type="EMBL" id="JALLBG020000168">
    <property type="protein sequence ID" value="KAL3760920.1"/>
    <property type="molecule type" value="Genomic_DNA"/>
</dbReference>
<feature type="binding site" evidence="10">
    <location>
        <begin position="160"/>
        <end position="164"/>
    </location>
    <ligand>
        <name>(6S)-NADPHX</name>
        <dbReference type="ChEBI" id="CHEBI:64076"/>
    </ligand>
</feature>
<evidence type="ECO:0000256" key="3">
    <source>
        <dbReference type="ARBA" id="ARBA00012228"/>
    </source>
</evidence>
<evidence type="ECO:0000256" key="7">
    <source>
        <dbReference type="ARBA" id="ARBA00022958"/>
    </source>
</evidence>
<sequence length="395" mass="42668">MVSIIGRSTTTLLLALSTRRNLFLSASTFASLAVSVSPFTAAAVTSPSSRYKSTLCLCTADETTSASSSSSCAAAPLSTDTNTQRTMTNDLNTGYLSAADAAALDAELMSTPGFCLEQLMELAGLAVAEAVYNVVVGDAGTTTTGEEKKKHVLLVCGPGNNGGDGLVAARHLVHFGLAATIVYPKHSTKPHFINLVKQCEDLGIPILDTIPMEVSEERFDGIVDAIFGFSFSGIPREPYATAIANMIELQQQHKSILISVDVPSGWDVNHGGDDSTNEFKLQSLRPDVLISLTVPKLFAKYFHGRHFIGGRFLPPAMAEKYGIRKTKSKVQAATSESEDWAAQYQAYLEEKEVASEVNRDHIDLSNTADVSETEEESWTVQYAKYCEEKERDLFG</sequence>
<evidence type="ECO:0000313" key="13">
    <source>
        <dbReference type="Proteomes" id="UP001530293"/>
    </source>
</evidence>
<evidence type="ECO:0000256" key="5">
    <source>
        <dbReference type="ARBA" id="ARBA00022741"/>
    </source>
</evidence>
<evidence type="ECO:0000256" key="10">
    <source>
        <dbReference type="HAMAP-Rule" id="MF_03159"/>
    </source>
</evidence>
<keyword evidence="5 10" id="KW-0547">Nucleotide-binding</keyword>
<comment type="catalytic activity">
    <reaction evidence="1 10">
        <text>(6R)-NADHX = (6S)-NADHX</text>
        <dbReference type="Rhea" id="RHEA:32215"/>
        <dbReference type="ChEBI" id="CHEBI:64074"/>
        <dbReference type="ChEBI" id="CHEBI:64075"/>
        <dbReference type="EC" id="5.1.99.6"/>
    </reaction>
</comment>
<dbReference type="Proteomes" id="UP001530293">
    <property type="component" value="Unassembled WGS sequence"/>
</dbReference>
<proteinExistence type="inferred from homology"/>
<dbReference type="AlphaFoldDB" id="A0ABD3MK56"/>
<evidence type="ECO:0000256" key="9">
    <source>
        <dbReference type="ARBA" id="ARBA00023235"/>
    </source>
</evidence>
<protein>
    <recommendedName>
        <fullName evidence="3 10">NAD(P)H-hydrate epimerase</fullName>
        <ecNumber evidence="3 10">5.1.99.6</ecNumber>
    </recommendedName>
    <alternativeName>
        <fullName evidence="10">NAD(P)HX epimerase</fullName>
    </alternativeName>
</protein>
<reference evidence="12 13" key="1">
    <citation type="submission" date="2024-10" db="EMBL/GenBank/DDBJ databases">
        <title>Updated reference genomes for cyclostephanoid diatoms.</title>
        <authorList>
            <person name="Roberts W.R."/>
            <person name="Alverson A.J."/>
        </authorList>
    </citation>
    <scope>NUCLEOTIDE SEQUENCE [LARGE SCALE GENOMIC DNA]</scope>
    <source>
        <strain evidence="12 13">AJA232-27</strain>
    </source>
</reference>
<comment type="cofactor">
    <cofactor evidence="10">
        <name>K(+)</name>
        <dbReference type="ChEBI" id="CHEBI:29103"/>
    </cofactor>
    <text evidence="10">Binds 1 potassium ion per subunit.</text>
</comment>
<dbReference type="Pfam" id="PF03853">
    <property type="entry name" value="YjeF_N"/>
    <property type="match status" value="1"/>
</dbReference>
<evidence type="ECO:0000256" key="1">
    <source>
        <dbReference type="ARBA" id="ARBA00000013"/>
    </source>
</evidence>
<dbReference type="EC" id="5.1.99.6" evidence="3 10"/>
<feature type="binding site" evidence="10">
    <location>
        <position position="239"/>
    </location>
    <ligand>
        <name>(6S)-NADPHX</name>
        <dbReference type="ChEBI" id="CHEBI:64076"/>
    </ligand>
</feature>
<evidence type="ECO:0000259" key="11">
    <source>
        <dbReference type="PROSITE" id="PS51385"/>
    </source>
</evidence>
<organism evidence="12 13">
    <name type="scientific">Discostella pseudostelligera</name>
    <dbReference type="NCBI Taxonomy" id="259834"/>
    <lineage>
        <taxon>Eukaryota</taxon>
        <taxon>Sar</taxon>
        <taxon>Stramenopiles</taxon>
        <taxon>Ochrophyta</taxon>
        <taxon>Bacillariophyta</taxon>
        <taxon>Coscinodiscophyceae</taxon>
        <taxon>Thalassiosirophycidae</taxon>
        <taxon>Stephanodiscales</taxon>
        <taxon>Stephanodiscaceae</taxon>
        <taxon>Discostella</taxon>
    </lineage>
</organism>
<feature type="binding site" evidence="10">
    <location>
        <position position="264"/>
    </location>
    <ligand>
        <name>K(+)</name>
        <dbReference type="ChEBI" id="CHEBI:29103"/>
    </ligand>
</feature>
<keyword evidence="4 10" id="KW-0479">Metal-binding</keyword>
<evidence type="ECO:0000256" key="2">
    <source>
        <dbReference type="ARBA" id="ARBA00000909"/>
    </source>
</evidence>
<keyword evidence="8 10" id="KW-0520">NAD</keyword>
<keyword evidence="7 10" id="KW-0630">Potassium</keyword>
<keyword evidence="13" id="KW-1185">Reference proteome</keyword>
<name>A0ABD3MK56_9STRA</name>
<dbReference type="InterPro" id="IPR004443">
    <property type="entry name" value="YjeF_N_dom"/>
</dbReference>
<feature type="binding site" evidence="10">
    <location>
        <position position="161"/>
    </location>
    <ligand>
        <name>K(+)</name>
        <dbReference type="ChEBI" id="CHEBI:29103"/>
    </ligand>
</feature>
<keyword evidence="9 10" id="KW-0413">Isomerase</keyword>
<keyword evidence="6" id="KW-0521">NADP</keyword>
<feature type="binding site" evidence="10">
    <location>
        <position position="224"/>
    </location>
    <ligand>
        <name>K(+)</name>
        <dbReference type="ChEBI" id="CHEBI:29103"/>
    </ligand>
</feature>
<dbReference type="Gene3D" id="3.40.50.10260">
    <property type="entry name" value="YjeF N-terminal domain"/>
    <property type="match status" value="1"/>
</dbReference>
<comment type="catalytic activity">
    <reaction evidence="2 10">
        <text>(6R)-NADPHX = (6S)-NADPHX</text>
        <dbReference type="Rhea" id="RHEA:32227"/>
        <dbReference type="ChEBI" id="CHEBI:64076"/>
        <dbReference type="ChEBI" id="CHEBI:64077"/>
        <dbReference type="EC" id="5.1.99.6"/>
    </reaction>
</comment>
<evidence type="ECO:0000256" key="4">
    <source>
        <dbReference type="ARBA" id="ARBA00022723"/>
    </source>
</evidence>
<accession>A0ABD3MK56</accession>
<dbReference type="InterPro" id="IPR036652">
    <property type="entry name" value="YjeF_N_dom_sf"/>
</dbReference>
<dbReference type="SUPFAM" id="SSF64153">
    <property type="entry name" value="YjeF N-terminal domain-like"/>
    <property type="match status" value="1"/>
</dbReference>
<evidence type="ECO:0000256" key="6">
    <source>
        <dbReference type="ARBA" id="ARBA00022857"/>
    </source>
</evidence>
<dbReference type="PANTHER" id="PTHR13232:SF10">
    <property type="entry name" value="NAD(P)H-HYDRATE EPIMERASE"/>
    <property type="match status" value="1"/>
</dbReference>
<feature type="binding site" evidence="10">
    <location>
        <begin position="228"/>
        <end position="234"/>
    </location>
    <ligand>
        <name>(6S)-NADPHX</name>
        <dbReference type="ChEBI" id="CHEBI:64076"/>
    </ligand>
</feature>
<feature type="binding site" evidence="10">
    <location>
        <position position="261"/>
    </location>
    <ligand>
        <name>(6S)-NADPHX</name>
        <dbReference type="ChEBI" id="CHEBI:64076"/>
    </ligand>
</feature>
<comment type="similarity">
    <text evidence="10">Belongs to the NnrE/AIBP family.</text>
</comment>